<name>A0AAE3EJN2_9SPIR</name>
<organism evidence="1 2">
    <name type="scientific">Teretinema zuelzerae</name>
    <dbReference type="NCBI Taxonomy" id="156"/>
    <lineage>
        <taxon>Bacteria</taxon>
        <taxon>Pseudomonadati</taxon>
        <taxon>Spirochaetota</taxon>
        <taxon>Spirochaetia</taxon>
        <taxon>Spirochaetales</taxon>
        <taxon>Treponemataceae</taxon>
        <taxon>Teretinema</taxon>
    </lineage>
</organism>
<dbReference type="EMBL" id="JAINWA010000003">
    <property type="protein sequence ID" value="MCD1655959.1"/>
    <property type="molecule type" value="Genomic_DNA"/>
</dbReference>
<dbReference type="AlphaFoldDB" id="A0AAE3EJN2"/>
<dbReference type="RefSeq" id="WP_230758120.1">
    <property type="nucleotide sequence ID" value="NZ_JAINWA010000003.1"/>
</dbReference>
<proteinExistence type="predicted"/>
<dbReference type="Proteomes" id="UP001198163">
    <property type="component" value="Unassembled WGS sequence"/>
</dbReference>
<protein>
    <submittedName>
        <fullName evidence="1">Uncharacterized protein</fullName>
    </submittedName>
</protein>
<evidence type="ECO:0000313" key="2">
    <source>
        <dbReference type="Proteomes" id="UP001198163"/>
    </source>
</evidence>
<comment type="caution">
    <text evidence="1">The sequence shown here is derived from an EMBL/GenBank/DDBJ whole genome shotgun (WGS) entry which is preliminary data.</text>
</comment>
<sequence length="156" mass="18329">MSIYEELFKESKGKPVQYNDKLLLMIDRIQVVKNEIINITIESTNSKYIQGVGFHEELEVFGEITRRPLVLESFSVEPKKRNKIKSKLPFSFSVKAIKNGFITYYNVCIINEVQQYWHNGACMYSENIQNGKRYYCNDIIDDNNFDDIVFTVCKMQ</sequence>
<keyword evidence="2" id="KW-1185">Reference proteome</keyword>
<evidence type="ECO:0000313" key="1">
    <source>
        <dbReference type="EMBL" id="MCD1655959.1"/>
    </source>
</evidence>
<reference evidence="1" key="1">
    <citation type="submission" date="2021-08" db="EMBL/GenBank/DDBJ databases">
        <title>Comparative analyses of Brucepasteria parasyntrophica and Teretinema zuelzerae.</title>
        <authorList>
            <person name="Song Y."/>
            <person name="Brune A."/>
        </authorList>
    </citation>
    <scope>NUCLEOTIDE SEQUENCE</scope>
    <source>
        <strain evidence="1">DSM 1903</strain>
    </source>
</reference>
<accession>A0AAE3EJN2</accession>
<gene>
    <name evidence="1" type="ORF">K7J14_14765</name>
</gene>